<evidence type="ECO:0000313" key="3">
    <source>
        <dbReference type="Proteomes" id="UP001210211"/>
    </source>
</evidence>
<dbReference type="Proteomes" id="UP001210211">
    <property type="component" value="Unassembled WGS sequence"/>
</dbReference>
<keyword evidence="3" id="KW-1185">Reference proteome</keyword>
<gene>
    <name evidence="2" type="ORF">LUZ61_016362</name>
</gene>
<protein>
    <recommendedName>
        <fullName evidence="1">Reverse transcriptase domain-containing protein</fullName>
    </recommendedName>
</protein>
<proteinExistence type="predicted"/>
<dbReference type="InterPro" id="IPR000477">
    <property type="entry name" value="RT_dom"/>
</dbReference>
<dbReference type="AlphaFoldDB" id="A0AAD6EK17"/>
<evidence type="ECO:0000259" key="1">
    <source>
        <dbReference type="PROSITE" id="PS50878"/>
    </source>
</evidence>
<reference evidence="2 3" key="1">
    <citation type="journal article" date="2022" name="Cell">
        <title>Repeat-based holocentromeres influence genome architecture and karyotype evolution.</title>
        <authorList>
            <person name="Hofstatter P.G."/>
            <person name="Thangavel G."/>
            <person name="Lux T."/>
            <person name="Neumann P."/>
            <person name="Vondrak T."/>
            <person name="Novak P."/>
            <person name="Zhang M."/>
            <person name="Costa L."/>
            <person name="Castellani M."/>
            <person name="Scott A."/>
            <person name="Toegelov H."/>
            <person name="Fuchs J."/>
            <person name="Mata-Sucre Y."/>
            <person name="Dias Y."/>
            <person name="Vanzela A.L.L."/>
            <person name="Huettel B."/>
            <person name="Almeida C.C.S."/>
            <person name="Simkova H."/>
            <person name="Souza G."/>
            <person name="Pedrosa-Harand A."/>
            <person name="Macas J."/>
            <person name="Mayer K.F.X."/>
            <person name="Houben A."/>
            <person name="Marques A."/>
        </authorList>
    </citation>
    <scope>NUCLEOTIDE SEQUENCE [LARGE SCALE GENOMIC DNA]</scope>
    <source>
        <strain evidence="2">RhyTen1mFocal</strain>
    </source>
</reference>
<dbReference type="InterPro" id="IPR043502">
    <property type="entry name" value="DNA/RNA_pol_sf"/>
</dbReference>
<dbReference type="PROSITE" id="PS50878">
    <property type="entry name" value="RT_POL"/>
    <property type="match status" value="1"/>
</dbReference>
<dbReference type="CDD" id="cd01650">
    <property type="entry name" value="RT_nLTR_like"/>
    <property type="match status" value="1"/>
</dbReference>
<feature type="domain" description="Reverse transcriptase" evidence="1">
    <location>
        <begin position="1"/>
        <end position="217"/>
    </location>
</feature>
<evidence type="ECO:0000313" key="2">
    <source>
        <dbReference type="EMBL" id="KAJ3687198.1"/>
    </source>
</evidence>
<dbReference type="Pfam" id="PF13966">
    <property type="entry name" value="zf-RVT"/>
    <property type="match status" value="1"/>
</dbReference>
<comment type="caution">
    <text evidence="2">The sequence shown here is derived from an EMBL/GenBank/DDBJ whole genome shotgun (WGS) entry which is preliminary data.</text>
</comment>
<accession>A0AAD6EK17</accession>
<dbReference type="SUPFAM" id="SSF56672">
    <property type="entry name" value="DNA/RNA polymerases"/>
    <property type="match status" value="1"/>
</dbReference>
<dbReference type="EMBL" id="JAMRDG010000002">
    <property type="protein sequence ID" value="KAJ3687198.1"/>
    <property type="molecule type" value="Genomic_DNA"/>
</dbReference>
<organism evidence="2 3">
    <name type="scientific">Rhynchospora tenuis</name>
    <dbReference type="NCBI Taxonomy" id="198213"/>
    <lineage>
        <taxon>Eukaryota</taxon>
        <taxon>Viridiplantae</taxon>
        <taxon>Streptophyta</taxon>
        <taxon>Embryophyta</taxon>
        <taxon>Tracheophyta</taxon>
        <taxon>Spermatophyta</taxon>
        <taxon>Magnoliopsida</taxon>
        <taxon>Liliopsida</taxon>
        <taxon>Poales</taxon>
        <taxon>Cyperaceae</taxon>
        <taxon>Cyperoideae</taxon>
        <taxon>Rhynchosporeae</taxon>
        <taxon>Rhynchospora</taxon>
    </lineage>
</organism>
<name>A0AAD6EK17_9POAL</name>
<dbReference type="PANTHER" id="PTHR33116:SF78">
    <property type="entry name" value="OS12G0587133 PROTEIN"/>
    <property type="match status" value="1"/>
</dbReference>
<dbReference type="PANTHER" id="PTHR33116">
    <property type="entry name" value="REVERSE TRANSCRIPTASE ZINC-BINDING DOMAIN-CONTAINING PROTEIN-RELATED-RELATED"/>
    <property type="match status" value="1"/>
</dbReference>
<sequence length="566" mass="64340">MSSLVSPLQTAFTKGRTIMESFMVAREFLSFYHKNKVPALLYKVDFAKAFDSISWAFLTNVLVERGFPLAWISWTIAILKSSSSSLRINGETTRPFVHKKDLRQGDPLSPLLFILVTDALQSFISNASMLLTGQVIIPPRALQYADDTIILMEATSRNLHVIKIILANFALISGLQINDSKSLFVPVAIPTNSLSTFSNILGCQPKEMPVTYLGLPLTIRKPKKIHFKPLVDAFQKKLDGWQSKFLSLGGRLTLVKSVLTALPLHYMQVIKLPRWLIKHLDGIRRRFFWKGNDKCLGGHCLVNWTKCCLPKKCGGLGILDLQTQNQALLMKWLWKLLSEPYSTWSSTVNLLYGTTDVAALSLDTRVSAAFKDILQYKNFFSASVSVVGGNQGPIWKWSATGNYSSASAYRLLADPGWRSPYHSILWKLKIPPKIRVFLWLALLDRILTQQNLVIRNWPTISACKCCSLDCTETTAHLFILCDFSKQIWSRLRIRYNIPPLLEPPDLHTFWTQNRAVIGDIWDVIWAATIWIIWKERNRRVFSSRSLSSTMLMAEICATIEAWKRIL</sequence>
<dbReference type="InterPro" id="IPR026960">
    <property type="entry name" value="RVT-Znf"/>
</dbReference>
<dbReference type="Pfam" id="PF00078">
    <property type="entry name" value="RVT_1"/>
    <property type="match status" value="1"/>
</dbReference>